<dbReference type="Gene3D" id="1.20.1250.20">
    <property type="entry name" value="MFS general substrate transporter like domains"/>
    <property type="match status" value="2"/>
</dbReference>
<feature type="region of interest" description="Disordered" evidence="5">
    <location>
        <begin position="1"/>
        <end position="32"/>
    </location>
</feature>
<feature type="transmembrane region" description="Helical" evidence="6">
    <location>
        <begin position="526"/>
        <end position="547"/>
    </location>
</feature>
<dbReference type="Proteomes" id="UP000758155">
    <property type="component" value="Unassembled WGS sequence"/>
</dbReference>
<evidence type="ECO:0000256" key="5">
    <source>
        <dbReference type="SAM" id="MobiDB-lite"/>
    </source>
</evidence>
<dbReference type="InterPro" id="IPR013901">
    <property type="entry name" value="Anthrone_oxy"/>
</dbReference>
<keyword evidence="4 6" id="KW-0472">Membrane</keyword>
<accession>A0A9P4WRS9</accession>
<dbReference type="EMBL" id="SWKV01000030">
    <property type="protein sequence ID" value="KAF3039527.1"/>
    <property type="molecule type" value="Genomic_DNA"/>
</dbReference>
<organism evidence="8 9">
    <name type="scientific">Didymella heteroderae</name>
    <dbReference type="NCBI Taxonomy" id="1769908"/>
    <lineage>
        <taxon>Eukaryota</taxon>
        <taxon>Fungi</taxon>
        <taxon>Dikarya</taxon>
        <taxon>Ascomycota</taxon>
        <taxon>Pezizomycotina</taxon>
        <taxon>Dothideomycetes</taxon>
        <taxon>Pleosporomycetidae</taxon>
        <taxon>Pleosporales</taxon>
        <taxon>Pleosporineae</taxon>
        <taxon>Didymellaceae</taxon>
        <taxon>Didymella</taxon>
    </lineage>
</organism>
<dbReference type="GO" id="GO:0022857">
    <property type="term" value="F:transmembrane transporter activity"/>
    <property type="evidence" value="ECO:0007669"/>
    <property type="project" value="InterPro"/>
</dbReference>
<dbReference type="FunFam" id="1.20.1250.20:FF:000286">
    <property type="entry name" value="MFS efflux transporter"/>
    <property type="match status" value="1"/>
</dbReference>
<keyword evidence="9" id="KW-1185">Reference proteome</keyword>
<name>A0A9P4WRS9_9PLEO</name>
<dbReference type="PANTHER" id="PTHR23514:SF6">
    <property type="entry name" value="MAJOR FACILITATOR SUPERFAMILY (MFS) PROFILE DOMAIN-CONTAINING PROTEIN"/>
    <property type="match status" value="1"/>
</dbReference>
<keyword evidence="3 6" id="KW-1133">Transmembrane helix</keyword>
<feature type="region of interest" description="Disordered" evidence="5">
    <location>
        <begin position="619"/>
        <end position="659"/>
    </location>
</feature>
<feature type="transmembrane region" description="Helical" evidence="6">
    <location>
        <begin position="438"/>
        <end position="461"/>
    </location>
</feature>
<feature type="transmembrane region" description="Helical" evidence="6">
    <location>
        <begin position="670"/>
        <end position="689"/>
    </location>
</feature>
<feature type="transmembrane region" description="Helical" evidence="6">
    <location>
        <begin position="405"/>
        <end position="426"/>
    </location>
</feature>
<feature type="transmembrane region" description="Helical" evidence="6">
    <location>
        <begin position="255"/>
        <end position="273"/>
    </location>
</feature>
<evidence type="ECO:0000256" key="4">
    <source>
        <dbReference type="ARBA" id="ARBA00023136"/>
    </source>
</evidence>
<evidence type="ECO:0000313" key="8">
    <source>
        <dbReference type="EMBL" id="KAF3039527.1"/>
    </source>
</evidence>
<feature type="transmembrane region" description="Helical" evidence="6">
    <location>
        <begin position="135"/>
        <end position="155"/>
    </location>
</feature>
<reference evidence="8" key="1">
    <citation type="submission" date="2019-04" db="EMBL/GenBank/DDBJ databases">
        <title>Sequencing of skin fungus with MAO and IRED activity.</title>
        <authorList>
            <person name="Marsaioli A.J."/>
            <person name="Bonatto J.M.C."/>
            <person name="Reis Junior O."/>
        </authorList>
    </citation>
    <scope>NUCLEOTIDE SEQUENCE</scope>
    <source>
        <strain evidence="8">28M1</strain>
    </source>
</reference>
<dbReference type="Pfam" id="PF07690">
    <property type="entry name" value="MFS_1"/>
    <property type="match status" value="1"/>
</dbReference>
<dbReference type="OrthoDB" id="413079at2759"/>
<feature type="transmembrane region" description="Helical" evidence="6">
    <location>
        <begin position="567"/>
        <end position="589"/>
    </location>
</feature>
<dbReference type="Pfam" id="PF08592">
    <property type="entry name" value="Anthrone_oxy"/>
    <property type="match status" value="1"/>
</dbReference>
<dbReference type="InterPro" id="IPR020846">
    <property type="entry name" value="MFS_dom"/>
</dbReference>
<feature type="transmembrane region" description="Helical" evidence="6">
    <location>
        <begin position="167"/>
        <end position="188"/>
    </location>
</feature>
<feature type="transmembrane region" description="Helical" evidence="6">
    <location>
        <begin position="102"/>
        <end position="123"/>
    </location>
</feature>
<feature type="region of interest" description="Disordered" evidence="5">
    <location>
        <begin position="47"/>
        <end position="76"/>
    </location>
</feature>
<evidence type="ECO:0000259" key="7">
    <source>
        <dbReference type="PROSITE" id="PS50850"/>
    </source>
</evidence>
<feature type="transmembrane region" description="Helical" evidence="6">
    <location>
        <begin position="228"/>
        <end position="249"/>
    </location>
</feature>
<feature type="compositionally biased region" description="Polar residues" evidence="5">
    <location>
        <begin position="629"/>
        <end position="643"/>
    </location>
</feature>
<evidence type="ECO:0000256" key="1">
    <source>
        <dbReference type="ARBA" id="ARBA00004141"/>
    </source>
</evidence>
<feature type="compositionally biased region" description="Polar residues" evidence="5">
    <location>
        <begin position="58"/>
        <end position="68"/>
    </location>
</feature>
<dbReference type="GO" id="GO:0016020">
    <property type="term" value="C:membrane"/>
    <property type="evidence" value="ECO:0007669"/>
    <property type="project" value="UniProtKB-SubCell"/>
</dbReference>
<dbReference type="PANTHER" id="PTHR23514">
    <property type="entry name" value="BYPASS OF STOP CODON PROTEIN 6"/>
    <property type="match status" value="1"/>
</dbReference>
<comment type="subcellular location">
    <subcellularLocation>
        <location evidence="1">Membrane</location>
        <topology evidence="1">Multi-pass membrane protein</topology>
    </subcellularLocation>
</comment>
<comment type="caution">
    <text evidence="8">The sequence shown here is derived from an EMBL/GenBank/DDBJ whole genome shotgun (WGS) entry which is preliminary data.</text>
</comment>
<dbReference type="AlphaFoldDB" id="A0A9P4WRS9"/>
<dbReference type="PROSITE" id="PS50850">
    <property type="entry name" value="MFS"/>
    <property type="match status" value="1"/>
</dbReference>
<proteinExistence type="predicted"/>
<feature type="compositionally biased region" description="Polar residues" evidence="5">
    <location>
        <begin position="15"/>
        <end position="28"/>
    </location>
</feature>
<evidence type="ECO:0000313" key="9">
    <source>
        <dbReference type="Proteomes" id="UP000758155"/>
    </source>
</evidence>
<feature type="domain" description="Major facilitator superfamily (MFS) profile" evidence="7">
    <location>
        <begin position="101"/>
        <end position="510"/>
    </location>
</feature>
<sequence>MASSGLHGMFDIQSVVPTNPGPTYQKTGKQPHIGVLPDVELEPIKPGKGSNDAYFDQQPRTGAQTPKTPNDLEASCPPTPLRDEAVGLMQTWNNPPMNKWRILCCCLIYFGNGLNDAVVGALIPYMEAYYHNSHTIMSLIFVGNAVGFIAAAPFVNWALSKLGRAKTLIYADMFLIAGFIMLVCTPPFPVVIVAFFFNGFGAATGLALNNVFLANIQPSSAVLGSGHGSYGVGGTIAPIIGTAMVSSGILWSRFYFILLGLRFCCVVFVWWAFHNYEEDSSATLLTALEITASRQNELQSKTKELKLALQNKVTIFGALFIFAYQGAEVAVSGWIISYLINYRDGDPAKVGYVTAGFWAGITLGRFVLTHAAPRIGEFNYVIGLTLGTMALQLMAWLIPNVIGNAVAVSLLGLLLGPVYPCGQTIFSRTIPRHLQTTAIGFIGSAGSSGGAVAPFTTGILAQAVGTEPHQPNMSATQALQILTVSTALFTSGGIAALSAFDIPLIRSQPASRALPMLRWLFSRGSHTAPTGILLSSAGFLYLSYTALPASASRALSSVLSHAVGGRAGLYLGASALCFSTAVFTSVAMIPTNFTLIEKNEDLGGSHSVRSARFREEIQAQPRSAEESVSGKQDVSQWTDLSDPQSRTERESTEQEDEEVRGLLSRFEKLNYVRAGLMGAGGVVGLVAALA</sequence>
<dbReference type="SUPFAM" id="SSF103473">
    <property type="entry name" value="MFS general substrate transporter"/>
    <property type="match status" value="1"/>
</dbReference>
<evidence type="ECO:0000256" key="6">
    <source>
        <dbReference type="SAM" id="Phobius"/>
    </source>
</evidence>
<gene>
    <name evidence="8" type="ORF">E8E12_005977</name>
</gene>
<feature type="transmembrane region" description="Helical" evidence="6">
    <location>
        <begin position="350"/>
        <end position="368"/>
    </location>
</feature>
<dbReference type="InterPro" id="IPR011701">
    <property type="entry name" value="MFS"/>
</dbReference>
<evidence type="ECO:0000256" key="2">
    <source>
        <dbReference type="ARBA" id="ARBA00022692"/>
    </source>
</evidence>
<feature type="transmembrane region" description="Helical" evidence="6">
    <location>
        <begin position="313"/>
        <end position="338"/>
    </location>
</feature>
<protein>
    <recommendedName>
        <fullName evidence="7">Major facilitator superfamily (MFS) profile domain-containing protein</fullName>
    </recommendedName>
</protein>
<dbReference type="InterPro" id="IPR036259">
    <property type="entry name" value="MFS_trans_sf"/>
</dbReference>
<dbReference type="FunFam" id="1.20.1250.20:FF:000308">
    <property type="entry name" value="MFS efflux transporter"/>
    <property type="match status" value="1"/>
</dbReference>
<dbReference type="InterPro" id="IPR051788">
    <property type="entry name" value="MFS_Transporter"/>
</dbReference>
<feature type="transmembrane region" description="Helical" evidence="6">
    <location>
        <begin position="481"/>
        <end position="505"/>
    </location>
</feature>
<evidence type="ECO:0000256" key="3">
    <source>
        <dbReference type="ARBA" id="ARBA00022989"/>
    </source>
</evidence>
<keyword evidence="2 6" id="KW-0812">Transmembrane</keyword>